<dbReference type="GO" id="GO:0016020">
    <property type="term" value="C:membrane"/>
    <property type="evidence" value="ECO:0007669"/>
    <property type="project" value="InterPro"/>
</dbReference>
<dbReference type="GO" id="GO:0042500">
    <property type="term" value="F:aspartic endopeptidase activity, intramembrane cleaving"/>
    <property type="evidence" value="ECO:0007669"/>
    <property type="project" value="InterPro"/>
</dbReference>
<dbReference type="Proteomes" id="UP000005238">
    <property type="component" value="Unassembled WGS sequence"/>
</dbReference>
<evidence type="ECO:0000256" key="1">
    <source>
        <dbReference type="SAM" id="MobiDB-lite"/>
    </source>
</evidence>
<keyword evidence="4" id="KW-1185">Reference proteome</keyword>
<feature type="transmembrane region" description="Helical" evidence="2">
    <location>
        <begin position="49"/>
        <end position="69"/>
    </location>
</feature>
<dbReference type="InterPro" id="IPR001108">
    <property type="entry name" value="Peptidase_A22A"/>
</dbReference>
<reference evidence="4" key="1">
    <citation type="journal article" date="2006" name="Science">
        <title>Phytophthora genome sequences uncover evolutionary origins and mechanisms of pathogenesis.</title>
        <authorList>
            <person name="Tyler B.M."/>
            <person name="Tripathy S."/>
            <person name="Zhang X."/>
            <person name="Dehal P."/>
            <person name="Jiang R.H."/>
            <person name="Aerts A."/>
            <person name="Arredondo F.D."/>
            <person name="Baxter L."/>
            <person name="Bensasson D."/>
            <person name="Beynon J.L."/>
            <person name="Chapman J."/>
            <person name="Damasceno C.M."/>
            <person name="Dorrance A.E."/>
            <person name="Dou D."/>
            <person name="Dickerman A.W."/>
            <person name="Dubchak I.L."/>
            <person name="Garbelotto M."/>
            <person name="Gijzen M."/>
            <person name="Gordon S.G."/>
            <person name="Govers F."/>
            <person name="Grunwald N.J."/>
            <person name="Huang W."/>
            <person name="Ivors K.L."/>
            <person name="Jones R.W."/>
            <person name="Kamoun S."/>
            <person name="Krampis K."/>
            <person name="Lamour K.H."/>
            <person name="Lee M.K."/>
            <person name="McDonald W.H."/>
            <person name="Medina M."/>
            <person name="Meijer H.J."/>
            <person name="Nordberg E.K."/>
            <person name="Maclean D.J."/>
            <person name="Ospina-Giraldo M.D."/>
            <person name="Morris P.F."/>
            <person name="Phuntumart V."/>
            <person name="Putnam N.H."/>
            <person name="Rash S."/>
            <person name="Rose J.K."/>
            <person name="Sakihama Y."/>
            <person name="Salamov A.A."/>
            <person name="Savidor A."/>
            <person name="Scheuring C.F."/>
            <person name="Smith B.M."/>
            <person name="Sobral B.W."/>
            <person name="Terry A."/>
            <person name="Torto-Alalibo T.A."/>
            <person name="Win J."/>
            <person name="Xu Z."/>
            <person name="Zhang H."/>
            <person name="Grigoriev I.V."/>
            <person name="Rokhsar D.S."/>
            <person name="Boore J.L."/>
        </authorList>
    </citation>
    <scope>NUCLEOTIDE SEQUENCE [LARGE SCALE GENOMIC DNA]</scope>
    <source>
        <strain evidence="4">Pr102</strain>
    </source>
</reference>
<feature type="transmembrane region" description="Helical" evidence="2">
    <location>
        <begin position="101"/>
        <end position="125"/>
    </location>
</feature>
<proteinExistence type="predicted"/>
<dbReference type="AlphaFoldDB" id="H3GZZ9"/>
<dbReference type="STRING" id="164328.H3GZZ9"/>
<sequence>MSGVESLGDGDVRERLLPARTRQPSQDEQEERDAFTHEELLHSIGSFSAVVWPVALTMLLASFVSLNVVDPASAKALAEAYLVYGPDTDKGASTGTKMTDALVNALAIVSFFLVATFVIVCCYKFNFNRVRLHKILA</sequence>
<dbReference type="VEuPathDB" id="FungiDB:KRP22_9468"/>
<keyword evidence="2" id="KW-0812">Transmembrane</keyword>
<dbReference type="PANTHER" id="PTHR10202:SF13">
    <property type="entry name" value="PRESENILIN HOMOLOG"/>
    <property type="match status" value="1"/>
</dbReference>
<dbReference type="GO" id="GO:0016485">
    <property type="term" value="P:protein processing"/>
    <property type="evidence" value="ECO:0007669"/>
    <property type="project" value="InterPro"/>
</dbReference>
<dbReference type="Pfam" id="PF01080">
    <property type="entry name" value="Presenilin"/>
    <property type="match status" value="1"/>
</dbReference>
<keyword evidence="2" id="KW-1133">Transmembrane helix</keyword>
<protein>
    <submittedName>
        <fullName evidence="3">Uncharacterized protein</fullName>
    </submittedName>
</protein>
<dbReference type="PANTHER" id="PTHR10202">
    <property type="entry name" value="PRESENILIN"/>
    <property type="match status" value="1"/>
</dbReference>
<dbReference type="EMBL" id="DS566085">
    <property type="status" value="NOT_ANNOTATED_CDS"/>
    <property type="molecule type" value="Genomic_DNA"/>
</dbReference>
<feature type="region of interest" description="Disordered" evidence="1">
    <location>
        <begin position="1"/>
        <end position="34"/>
    </location>
</feature>
<keyword evidence="2" id="KW-0472">Membrane</keyword>
<dbReference type="InParanoid" id="H3GZZ9"/>
<reference evidence="3" key="2">
    <citation type="submission" date="2015-06" db="UniProtKB">
        <authorList>
            <consortium name="EnsemblProtists"/>
        </authorList>
    </citation>
    <scope>IDENTIFICATION</scope>
    <source>
        <strain evidence="3">Pr102</strain>
    </source>
</reference>
<dbReference type="eggNOG" id="KOG2736">
    <property type="taxonomic scope" value="Eukaryota"/>
</dbReference>
<evidence type="ECO:0000313" key="3">
    <source>
        <dbReference type="EnsemblProtists" id="Phyra83439"/>
    </source>
</evidence>
<dbReference type="EnsemblProtists" id="Phyra83439">
    <property type="protein sequence ID" value="Phyra83439"/>
    <property type="gene ID" value="Phyra83439"/>
</dbReference>
<name>H3GZZ9_PHYRM</name>
<organism evidence="3 4">
    <name type="scientific">Phytophthora ramorum</name>
    <name type="common">Sudden oak death agent</name>
    <dbReference type="NCBI Taxonomy" id="164328"/>
    <lineage>
        <taxon>Eukaryota</taxon>
        <taxon>Sar</taxon>
        <taxon>Stramenopiles</taxon>
        <taxon>Oomycota</taxon>
        <taxon>Peronosporomycetes</taxon>
        <taxon>Peronosporales</taxon>
        <taxon>Peronosporaceae</taxon>
        <taxon>Phytophthora</taxon>
    </lineage>
</organism>
<evidence type="ECO:0000313" key="4">
    <source>
        <dbReference type="Proteomes" id="UP000005238"/>
    </source>
</evidence>
<dbReference type="VEuPathDB" id="FungiDB:KRP23_8911"/>
<evidence type="ECO:0000256" key="2">
    <source>
        <dbReference type="SAM" id="Phobius"/>
    </source>
</evidence>
<dbReference type="HOGENOM" id="CLU_1869208_0_0_1"/>
<accession>H3GZZ9</accession>